<name>A0ABD5WHZ3_9EURY</name>
<proteinExistence type="predicted"/>
<evidence type="ECO:0000313" key="3">
    <source>
        <dbReference type="EMBL" id="MFC7079045.1"/>
    </source>
</evidence>
<reference evidence="3 4" key="1">
    <citation type="journal article" date="2019" name="Int. J. Syst. Evol. Microbiol.">
        <title>The Global Catalogue of Microorganisms (GCM) 10K type strain sequencing project: providing services to taxonomists for standard genome sequencing and annotation.</title>
        <authorList>
            <consortium name="The Broad Institute Genomics Platform"/>
            <consortium name="The Broad Institute Genome Sequencing Center for Infectious Disease"/>
            <person name="Wu L."/>
            <person name="Ma J."/>
        </authorList>
    </citation>
    <scope>NUCLEOTIDE SEQUENCE [LARGE SCALE GENOMIC DNA]</scope>
    <source>
        <strain evidence="3 4">DT72</strain>
    </source>
</reference>
<evidence type="ECO:0000313" key="4">
    <source>
        <dbReference type="Proteomes" id="UP001596407"/>
    </source>
</evidence>
<dbReference type="SUPFAM" id="SSF75005">
    <property type="entry name" value="Arabinanase/levansucrase/invertase"/>
    <property type="match status" value="1"/>
</dbReference>
<gene>
    <name evidence="3" type="ORF">ACFQJ6_01745</name>
</gene>
<dbReference type="AlphaFoldDB" id="A0ABD5WHZ3"/>
<dbReference type="EMBL" id="JBHSZH010000001">
    <property type="protein sequence ID" value="MFC7079045.1"/>
    <property type="molecule type" value="Genomic_DNA"/>
</dbReference>
<dbReference type="Pfam" id="PF24793">
    <property type="entry name" value="GINT1_N"/>
    <property type="match status" value="1"/>
</dbReference>
<protein>
    <recommendedName>
        <fullName evidence="2">Glucosamine inositolphosphorylceramide transferase 1 N-terminal domain-containing protein</fullName>
    </recommendedName>
</protein>
<dbReference type="Proteomes" id="UP001596407">
    <property type="component" value="Unassembled WGS sequence"/>
</dbReference>
<dbReference type="InterPro" id="IPR023296">
    <property type="entry name" value="Glyco_hydro_beta-prop_sf"/>
</dbReference>
<comment type="caution">
    <text evidence="3">The sequence shown here is derived from an EMBL/GenBank/DDBJ whole genome shotgun (WGS) entry which is preliminary data.</text>
</comment>
<dbReference type="PANTHER" id="PTHR43772:SF2">
    <property type="entry name" value="PUTATIVE (AFU_ORTHOLOGUE AFUA_2G04480)-RELATED"/>
    <property type="match status" value="1"/>
</dbReference>
<organism evidence="3 4">
    <name type="scientific">Halorussus caseinilyticus</name>
    <dbReference type="NCBI Taxonomy" id="3034025"/>
    <lineage>
        <taxon>Archaea</taxon>
        <taxon>Methanobacteriati</taxon>
        <taxon>Methanobacteriota</taxon>
        <taxon>Stenosarchaea group</taxon>
        <taxon>Halobacteria</taxon>
        <taxon>Halobacteriales</taxon>
        <taxon>Haladaptataceae</taxon>
        <taxon>Halorussus</taxon>
    </lineage>
</organism>
<dbReference type="RefSeq" id="WP_382208564.1">
    <property type="nucleotide sequence ID" value="NZ_JBHSZH010000001.1"/>
</dbReference>
<accession>A0ABD5WHZ3</accession>
<sequence length="667" mass="74515">MRGDDSTLDFGVMCTGTTFEDWQADCIRHLLDVKGVRPRLLVVDERRAGVGDETGGQTDDRIRESRLGRVAGKARSLAELVRSEGASETVNKVAWRLRKRRADDGEARTPVDLADELAGVERLHCEVREEGYAEYFAESDVDRIREFDLDFLLRFAFGIVKGEILDAPRYGIWSFHHDDERKYRGVPPCFWEIREADPVTGAVLQRLTERLDGGVVLRRGHFPTIPFSWTANLDQALYGTTRWPAQVATDLLNGNGDYVDRSPSKTDAPVYRAPSPGQILRFDAARAAAMARELTRGYEKWSIGVSDAPIERFADDSQATVQWYSSPRADEFVADPFPAEIDGRTYVFYERYSYADETGDIAYATVDGPNPTVGTALGRDCHLSYPYLFRHDGTLYATPETHEANEIALYRVESPDEWVREQTLIPDVAGVDPTPVRRDGRWWLFFTKQDDMVNTNLHLWHAPDLTGPWRPHENNPVETDVRSARPAGTPWVSDGDLYRPAQYCADWYGKKIVVNRVTELTPETFGEEPVAEIAPSEDGPLPAGRHTISSGGGLTLIDGHRFVWNAYNVRRTADQLARNLGFGGSAAASIAAALPTLGQQVGVGRRGSSGRVVPRVPDRSLVVATTHRGRVLRQDFAHGPRQVVGSVGVVGPVRRLRRVRRARFLES</sequence>
<dbReference type="PANTHER" id="PTHR43772">
    <property type="entry name" value="ENDO-1,4-BETA-XYLANASE"/>
    <property type="match status" value="1"/>
</dbReference>
<evidence type="ECO:0000256" key="1">
    <source>
        <dbReference type="ARBA" id="ARBA00023277"/>
    </source>
</evidence>
<dbReference type="InterPro" id="IPR056442">
    <property type="entry name" value="GINT1_N"/>
</dbReference>
<dbReference type="InterPro" id="IPR036477">
    <property type="entry name" value="Formyl_transf_N_sf"/>
</dbReference>
<dbReference type="Gene3D" id="3.40.50.170">
    <property type="entry name" value="Formyl transferase, N-terminal domain"/>
    <property type="match status" value="1"/>
</dbReference>
<dbReference type="SUPFAM" id="SSF53328">
    <property type="entry name" value="Formyltransferase"/>
    <property type="match status" value="1"/>
</dbReference>
<keyword evidence="4" id="KW-1185">Reference proteome</keyword>
<evidence type="ECO:0000259" key="2">
    <source>
        <dbReference type="Pfam" id="PF24793"/>
    </source>
</evidence>
<dbReference type="Gene3D" id="2.115.10.20">
    <property type="entry name" value="Glycosyl hydrolase domain, family 43"/>
    <property type="match status" value="1"/>
</dbReference>
<dbReference type="InterPro" id="IPR052176">
    <property type="entry name" value="Glycosyl_Hydrlase_43_Enz"/>
</dbReference>
<keyword evidence="1" id="KW-0119">Carbohydrate metabolism</keyword>
<feature type="domain" description="Glucosamine inositolphosphorylceramide transferase 1 N-terminal" evidence="2">
    <location>
        <begin position="329"/>
        <end position="530"/>
    </location>
</feature>